<keyword evidence="3" id="KW-1185">Reference proteome</keyword>
<gene>
    <name evidence="2" type="ORF">EV700_0635</name>
</gene>
<evidence type="ECO:0000313" key="3">
    <source>
        <dbReference type="Proteomes" id="UP000292423"/>
    </source>
</evidence>
<feature type="domain" description="Diphthamide synthase" evidence="1">
    <location>
        <begin position="4"/>
        <end position="204"/>
    </location>
</feature>
<comment type="caution">
    <text evidence="2">The sequence shown here is derived from an EMBL/GenBank/DDBJ whole genome shotgun (WGS) entry which is preliminary data.</text>
</comment>
<protein>
    <submittedName>
        <fullName evidence="2">Uncharacterized protein (TIGR00290 family)</fullName>
    </submittedName>
</protein>
<dbReference type="EMBL" id="SHKX01000010">
    <property type="protein sequence ID" value="RZU47668.1"/>
    <property type="molecule type" value="Genomic_DNA"/>
</dbReference>
<dbReference type="Proteomes" id="UP000292423">
    <property type="component" value="Unassembled WGS sequence"/>
</dbReference>
<sequence>MPRKTLLSWSSGKDSAWALHLLRQNPDVDVTGLFCTVNAAFDRVAMHGVRRELLLQQAEAVGLPVQVLEIPWPCSNDDYAAVMSAFVDQARRDGVECFAFGDLFLEDIRRYREERLAGTGIEAVFPLWGIPTAELAQTMVTGGLQARVTCLDPRQLPTVFAGRAFDAEFLRDLPSGVDPCGENGEFHTFAHNGPMFHQPVPLTVGETVERDGFVFTDLRPLPKSDDRHD</sequence>
<dbReference type="Gene3D" id="3.40.50.620">
    <property type="entry name" value="HUPs"/>
    <property type="match status" value="1"/>
</dbReference>
<evidence type="ECO:0000313" key="2">
    <source>
        <dbReference type="EMBL" id="RZU47668.1"/>
    </source>
</evidence>
<accession>A0A4Q7ZAS2</accession>
<dbReference type="InterPro" id="IPR014729">
    <property type="entry name" value="Rossmann-like_a/b/a_fold"/>
</dbReference>
<organism evidence="2 3">
    <name type="scientific">Fluviicoccus keumensis</name>
    <dbReference type="NCBI Taxonomy" id="1435465"/>
    <lineage>
        <taxon>Bacteria</taxon>
        <taxon>Pseudomonadati</taxon>
        <taxon>Pseudomonadota</taxon>
        <taxon>Gammaproteobacteria</taxon>
        <taxon>Moraxellales</taxon>
        <taxon>Moraxellaceae</taxon>
        <taxon>Fluviicoccus</taxon>
    </lineage>
</organism>
<dbReference type="Gene3D" id="3.90.1490.10">
    <property type="entry name" value="putative n-type atp pyrophosphatase, domain 2"/>
    <property type="match status" value="1"/>
</dbReference>
<dbReference type="AlphaFoldDB" id="A0A4Q7ZAS2"/>
<name>A0A4Q7ZAS2_9GAMM</name>
<dbReference type="Pfam" id="PF01902">
    <property type="entry name" value="Diphthami_syn_2"/>
    <property type="match status" value="1"/>
</dbReference>
<evidence type="ECO:0000259" key="1">
    <source>
        <dbReference type="Pfam" id="PF01902"/>
    </source>
</evidence>
<dbReference type="InterPro" id="IPR002761">
    <property type="entry name" value="Diphthami_syn_dom"/>
</dbReference>
<dbReference type="OrthoDB" id="3572539at2"/>
<reference evidence="2 3" key="1">
    <citation type="submission" date="2019-02" db="EMBL/GenBank/DDBJ databases">
        <title>Genomic Encyclopedia of Type Strains, Phase IV (KMG-IV): sequencing the most valuable type-strain genomes for metagenomic binning, comparative biology and taxonomic classification.</title>
        <authorList>
            <person name="Goeker M."/>
        </authorList>
    </citation>
    <scope>NUCLEOTIDE SEQUENCE [LARGE SCALE GENOMIC DNA]</scope>
    <source>
        <strain evidence="2 3">DSM 105135</strain>
    </source>
</reference>
<dbReference type="RefSeq" id="WP_130410891.1">
    <property type="nucleotide sequence ID" value="NZ_SHKX01000010.1"/>
</dbReference>
<dbReference type="SUPFAM" id="SSF52402">
    <property type="entry name" value="Adenine nucleotide alpha hydrolases-like"/>
    <property type="match status" value="1"/>
</dbReference>
<proteinExistence type="predicted"/>